<feature type="transmembrane region" description="Helical" evidence="6">
    <location>
        <begin position="86"/>
        <end position="107"/>
    </location>
</feature>
<comment type="caution">
    <text evidence="8">The sequence shown here is derived from an EMBL/GenBank/DDBJ whole genome shotgun (WGS) entry which is preliminary data.</text>
</comment>
<dbReference type="AlphaFoldDB" id="A0A9W7ZVF9"/>
<feature type="transmembrane region" description="Helical" evidence="6">
    <location>
        <begin position="114"/>
        <end position="134"/>
    </location>
</feature>
<dbReference type="InterPro" id="IPR051572">
    <property type="entry name" value="VTC_Complex_Subunit"/>
</dbReference>
<dbReference type="PANTHER" id="PTHR46140:SF1">
    <property type="entry name" value="VACUOLAR TRANSPORTER CHAPERONE COMPLEX SUBUNIT 4-RELATED"/>
    <property type="match status" value="1"/>
</dbReference>
<keyword evidence="3 6" id="KW-1133">Transmembrane helix</keyword>
<dbReference type="InterPro" id="IPR003807">
    <property type="entry name" value="DUF202"/>
</dbReference>
<dbReference type="EMBL" id="JANBPU010000073">
    <property type="protein sequence ID" value="KAJ1917381.1"/>
    <property type="molecule type" value="Genomic_DNA"/>
</dbReference>
<feature type="region of interest" description="Disordered" evidence="5">
    <location>
        <begin position="1"/>
        <end position="62"/>
    </location>
</feature>
<evidence type="ECO:0000256" key="5">
    <source>
        <dbReference type="SAM" id="MobiDB-lite"/>
    </source>
</evidence>
<feature type="domain" description="DUF202" evidence="7">
    <location>
        <begin position="77"/>
        <end position="140"/>
    </location>
</feature>
<keyword evidence="2 6" id="KW-0812">Transmembrane</keyword>
<evidence type="ECO:0000256" key="4">
    <source>
        <dbReference type="ARBA" id="ARBA00023136"/>
    </source>
</evidence>
<dbReference type="Pfam" id="PF02656">
    <property type="entry name" value="DUF202"/>
    <property type="match status" value="1"/>
</dbReference>
<feature type="compositionally biased region" description="Low complexity" evidence="5">
    <location>
        <begin position="47"/>
        <end position="62"/>
    </location>
</feature>
<dbReference type="GO" id="GO:0012505">
    <property type="term" value="C:endomembrane system"/>
    <property type="evidence" value="ECO:0007669"/>
    <property type="project" value="UniProtKB-SubCell"/>
</dbReference>
<keyword evidence="9" id="KW-1185">Reference proteome</keyword>
<name>A0A9W7ZVF9_9FUNG</name>
<dbReference type="PANTHER" id="PTHR46140">
    <property type="entry name" value="VACUOLAR TRANSPORTER CHAPERONE 1-RELATED"/>
    <property type="match status" value="1"/>
</dbReference>
<dbReference type="OrthoDB" id="2243669at2759"/>
<evidence type="ECO:0000259" key="7">
    <source>
        <dbReference type="Pfam" id="PF02656"/>
    </source>
</evidence>
<evidence type="ECO:0000256" key="6">
    <source>
        <dbReference type="SAM" id="Phobius"/>
    </source>
</evidence>
<evidence type="ECO:0000256" key="3">
    <source>
        <dbReference type="ARBA" id="ARBA00022989"/>
    </source>
</evidence>
<reference evidence="8" key="1">
    <citation type="submission" date="2022-07" db="EMBL/GenBank/DDBJ databases">
        <title>Phylogenomic reconstructions and comparative analyses of Kickxellomycotina fungi.</title>
        <authorList>
            <person name="Reynolds N.K."/>
            <person name="Stajich J.E."/>
            <person name="Barry K."/>
            <person name="Grigoriev I.V."/>
            <person name="Crous P."/>
            <person name="Smith M.E."/>
        </authorList>
    </citation>
    <scope>NUCLEOTIDE SEQUENCE</scope>
    <source>
        <strain evidence="8">NBRC 100468</strain>
    </source>
</reference>
<evidence type="ECO:0000313" key="9">
    <source>
        <dbReference type="Proteomes" id="UP001150538"/>
    </source>
</evidence>
<evidence type="ECO:0000256" key="2">
    <source>
        <dbReference type="ARBA" id="ARBA00022692"/>
    </source>
</evidence>
<evidence type="ECO:0000256" key="1">
    <source>
        <dbReference type="ARBA" id="ARBA00004127"/>
    </source>
</evidence>
<dbReference type="Proteomes" id="UP001150538">
    <property type="component" value="Unassembled WGS sequence"/>
</dbReference>
<protein>
    <submittedName>
        <fullName evidence="8">GTPase regulator Nrf1</fullName>
    </submittedName>
</protein>
<accession>A0A9W7ZVF9</accession>
<evidence type="ECO:0000313" key="8">
    <source>
        <dbReference type="EMBL" id="KAJ1917381.1"/>
    </source>
</evidence>
<feature type="transmembrane region" description="Helical" evidence="6">
    <location>
        <begin position="154"/>
        <end position="174"/>
    </location>
</feature>
<comment type="subcellular location">
    <subcellularLocation>
        <location evidence="1">Endomembrane system</location>
        <topology evidence="1">Multi-pass membrane protein</topology>
    </subcellularLocation>
</comment>
<gene>
    <name evidence="8" type="primary">nrf1</name>
    <name evidence="8" type="ORF">H4219_003248</name>
</gene>
<organism evidence="8 9">
    <name type="scientific">Mycoemilia scoparia</name>
    <dbReference type="NCBI Taxonomy" id="417184"/>
    <lineage>
        <taxon>Eukaryota</taxon>
        <taxon>Fungi</taxon>
        <taxon>Fungi incertae sedis</taxon>
        <taxon>Zoopagomycota</taxon>
        <taxon>Kickxellomycotina</taxon>
        <taxon>Kickxellomycetes</taxon>
        <taxon>Kickxellales</taxon>
        <taxon>Kickxellaceae</taxon>
        <taxon>Mycoemilia</taxon>
    </lineage>
</organism>
<feature type="compositionally biased region" description="Polar residues" evidence="5">
    <location>
        <begin position="19"/>
        <end position="41"/>
    </location>
</feature>
<keyword evidence="4 6" id="KW-0472">Membrane</keyword>
<proteinExistence type="predicted"/>
<sequence>MSNSKPTANEEETPIGRSSALNYGSLESSANVASTSKQGATTVEPHGSNTTQGNNSNSNVSKSKAQPLADFSQLRPKNFFANERTFLSWLQLAVVMGGLGLALLNFGPSNHFKVLVSAFVFETGALALIAYAYIEFMSRTSRLRSREAGTYDNLTLPVLIVLFFVFATAINFGLTFHKKAYIPPLYNIFSEKFLLWIKP</sequence>